<dbReference type="InterPro" id="IPR013763">
    <property type="entry name" value="Cyclin-like_dom"/>
</dbReference>
<accession>S7XFQ5</accession>
<dbReference type="OrthoDB" id="5590282at2759"/>
<keyword evidence="8" id="KW-1185">Reference proteome</keyword>
<dbReference type="Proteomes" id="UP000014978">
    <property type="component" value="Unassembled WGS sequence"/>
</dbReference>
<keyword evidence="1" id="KW-0132">Cell division</keyword>
<dbReference type="InterPro" id="IPR048258">
    <property type="entry name" value="Cyclins_cyclin-box"/>
</dbReference>
<dbReference type="PIRSF" id="PIRSF001771">
    <property type="entry name" value="Cyclin_A_B_D_E"/>
    <property type="match status" value="1"/>
</dbReference>
<dbReference type="GO" id="GO:0051301">
    <property type="term" value="P:cell division"/>
    <property type="evidence" value="ECO:0007669"/>
    <property type="project" value="UniProtKB-KW"/>
</dbReference>
<dbReference type="SMART" id="SM00385">
    <property type="entry name" value="CYCLIN"/>
    <property type="match status" value="2"/>
</dbReference>
<dbReference type="GO" id="GO:0044772">
    <property type="term" value="P:mitotic cell cycle phase transition"/>
    <property type="evidence" value="ECO:0007669"/>
    <property type="project" value="InterPro"/>
</dbReference>
<dbReference type="FunFam" id="1.10.472.10:FF:000001">
    <property type="entry name" value="G2/mitotic-specific cyclin"/>
    <property type="match status" value="1"/>
</dbReference>
<dbReference type="InterPro" id="IPR046965">
    <property type="entry name" value="Cyclin_A/B-like"/>
</dbReference>
<dbReference type="Gene3D" id="1.10.472.10">
    <property type="entry name" value="Cyclin-like"/>
    <property type="match status" value="2"/>
</dbReference>
<dbReference type="HOGENOM" id="CLU_656524_0_0_1"/>
<dbReference type="GO" id="GO:0016538">
    <property type="term" value="F:cyclin-dependent protein serine/threonine kinase regulator activity"/>
    <property type="evidence" value="ECO:0007669"/>
    <property type="project" value="InterPro"/>
</dbReference>
<feature type="compositionally biased region" description="Low complexity" evidence="5">
    <location>
        <begin position="369"/>
        <end position="413"/>
    </location>
</feature>
<dbReference type="InterPro" id="IPR036915">
    <property type="entry name" value="Cyclin-like_sf"/>
</dbReference>
<evidence type="ECO:0000259" key="6">
    <source>
        <dbReference type="SMART" id="SM00385"/>
    </source>
</evidence>
<dbReference type="SUPFAM" id="SSF47954">
    <property type="entry name" value="Cyclin-like"/>
    <property type="match status" value="2"/>
</dbReference>
<sequence length="419" mass="48362">MHKRILSNITNKHKTIKDDDIKNTIDNNNIKNTIDNNNNINIVDNNIDNLHISITNNTAHLSLEEKKFIDIRNLNDSLSLTMYNQHIKDVIEYNLLLEDRKYSIIKVDHKLSDNKDNNKNNNNNNNVNGNRDINKDINNNTNTKNNINNKEYIDYNYIYMQPEITWAMRNSLIDYLIDIHWSLNLTPETLYLTVNIIDRFLSKKIVSVSKLQPLGITALFIASKYEEVSTITIDSILNICYKEYNDKDNDKDNGLGGKMNNNDTTNNDISYNDIIKYEKYILHVLNYNINIPPALSFLRLCSKANNYDIKTRTIAKYLLELTLVSNIFLKYKLSIRATAAFSLACKILQEKENKNSTENNAESNKDTENNNNNNNNNDNKGIENKGNIPLSNITNNNKDIDNDNNNKGNSKTIENNKNN</sequence>
<evidence type="ECO:0000256" key="2">
    <source>
        <dbReference type="ARBA" id="ARBA00023127"/>
    </source>
</evidence>
<dbReference type="InterPro" id="IPR006671">
    <property type="entry name" value="Cyclin_N"/>
</dbReference>
<feature type="domain" description="Cyclin-like" evidence="6">
    <location>
        <begin position="174"/>
        <end position="283"/>
    </location>
</feature>
<dbReference type="Pfam" id="PF02984">
    <property type="entry name" value="Cyclin_C"/>
    <property type="match status" value="1"/>
</dbReference>
<feature type="non-terminal residue" evidence="7">
    <location>
        <position position="419"/>
    </location>
</feature>
<evidence type="ECO:0000256" key="4">
    <source>
        <dbReference type="RuleBase" id="RU000383"/>
    </source>
</evidence>
<feature type="region of interest" description="Disordered" evidence="5">
    <location>
        <begin position="112"/>
        <end position="145"/>
    </location>
</feature>
<name>S7XFQ5_SPRLO</name>
<gene>
    <name evidence="7" type="ORF">SLOPH_247</name>
</gene>
<reference evidence="8" key="1">
    <citation type="journal article" date="2013" name="PLoS Genet.">
        <title>The genome of Spraguea lophii and the basis of host-microsporidian interactions.</title>
        <authorList>
            <person name="Campbell S.E."/>
            <person name="Williams T.A."/>
            <person name="Yousuf A."/>
            <person name="Soanes D.M."/>
            <person name="Paszkiewicz K.H."/>
            <person name="Williams B.A.P."/>
        </authorList>
    </citation>
    <scope>NUCLEOTIDE SEQUENCE [LARGE SCALE GENOMIC DNA]</scope>
    <source>
        <strain evidence="8">42_110</strain>
    </source>
</reference>
<dbReference type="InterPro" id="IPR004367">
    <property type="entry name" value="Cyclin_C-dom"/>
</dbReference>
<keyword evidence="3" id="KW-0131">Cell cycle</keyword>
<dbReference type="PROSITE" id="PS00292">
    <property type="entry name" value="CYCLINS"/>
    <property type="match status" value="1"/>
</dbReference>
<proteinExistence type="inferred from homology"/>
<keyword evidence="2 4" id="KW-0195">Cyclin</keyword>
<organism evidence="7 8">
    <name type="scientific">Spraguea lophii (strain 42_110)</name>
    <name type="common">Microsporidian parasite</name>
    <dbReference type="NCBI Taxonomy" id="1358809"/>
    <lineage>
        <taxon>Eukaryota</taxon>
        <taxon>Fungi</taxon>
        <taxon>Fungi incertae sedis</taxon>
        <taxon>Microsporidia</taxon>
        <taxon>Spragueidae</taxon>
        <taxon>Spraguea</taxon>
    </lineage>
</organism>
<protein>
    <submittedName>
        <fullName evidence="7">Cyclin</fullName>
    </submittedName>
</protein>
<feature type="domain" description="Cyclin-like" evidence="6">
    <location>
        <begin position="296"/>
        <end position="373"/>
    </location>
</feature>
<dbReference type="Pfam" id="PF00134">
    <property type="entry name" value="Cyclin_N"/>
    <property type="match status" value="1"/>
</dbReference>
<dbReference type="PANTHER" id="PTHR10177">
    <property type="entry name" value="CYCLINS"/>
    <property type="match status" value="1"/>
</dbReference>
<feature type="compositionally biased region" description="Low complexity" evidence="5">
    <location>
        <begin position="119"/>
        <end position="145"/>
    </location>
</feature>
<comment type="similarity">
    <text evidence="4">Belongs to the cyclin family.</text>
</comment>
<evidence type="ECO:0000313" key="8">
    <source>
        <dbReference type="Proteomes" id="UP000014978"/>
    </source>
</evidence>
<feature type="region of interest" description="Disordered" evidence="5">
    <location>
        <begin position="353"/>
        <end position="419"/>
    </location>
</feature>
<evidence type="ECO:0000313" key="7">
    <source>
        <dbReference type="EMBL" id="EPR77879.1"/>
    </source>
</evidence>
<dbReference type="AlphaFoldDB" id="S7XFQ5"/>
<evidence type="ECO:0000256" key="5">
    <source>
        <dbReference type="SAM" id="MobiDB-lite"/>
    </source>
</evidence>
<dbReference type="InterPro" id="IPR039361">
    <property type="entry name" value="Cyclin"/>
</dbReference>
<evidence type="ECO:0000256" key="3">
    <source>
        <dbReference type="ARBA" id="ARBA00023306"/>
    </source>
</evidence>
<dbReference type="VEuPathDB" id="MicrosporidiaDB:SLOPH_247"/>
<dbReference type="InParanoid" id="S7XFQ5"/>
<comment type="caution">
    <text evidence="7">The sequence shown here is derived from an EMBL/GenBank/DDBJ whole genome shotgun (WGS) entry which is preliminary data.</text>
</comment>
<dbReference type="STRING" id="1358809.S7XFQ5"/>
<evidence type="ECO:0000256" key="1">
    <source>
        <dbReference type="ARBA" id="ARBA00022618"/>
    </source>
</evidence>
<dbReference type="EMBL" id="ATCN01001181">
    <property type="protein sequence ID" value="EPR77879.1"/>
    <property type="molecule type" value="Genomic_DNA"/>
</dbReference>